<comment type="caution">
    <text evidence="1">The sequence shown here is derived from an EMBL/GenBank/DDBJ whole genome shotgun (WGS) entry which is preliminary data.</text>
</comment>
<proteinExistence type="predicted"/>
<dbReference type="AlphaFoldDB" id="A0A645G1E5"/>
<name>A0A645G1E5_9ZZZZ</name>
<organism evidence="1">
    <name type="scientific">bioreactor metagenome</name>
    <dbReference type="NCBI Taxonomy" id="1076179"/>
    <lineage>
        <taxon>unclassified sequences</taxon>
        <taxon>metagenomes</taxon>
        <taxon>ecological metagenomes</taxon>
    </lineage>
</organism>
<reference evidence="1" key="1">
    <citation type="submission" date="2019-08" db="EMBL/GenBank/DDBJ databases">
        <authorList>
            <person name="Kucharzyk K."/>
            <person name="Murdoch R.W."/>
            <person name="Higgins S."/>
            <person name="Loffler F."/>
        </authorList>
    </citation>
    <scope>NUCLEOTIDE SEQUENCE</scope>
</reference>
<accession>A0A645G1E5</accession>
<dbReference type="EMBL" id="VSSQ01068449">
    <property type="protein sequence ID" value="MPN20641.1"/>
    <property type="molecule type" value="Genomic_DNA"/>
</dbReference>
<protein>
    <submittedName>
        <fullName evidence="1">Uncharacterized protein</fullName>
    </submittedName>
</protein>
<evidence type="ECO:0000313" key="1">
    <source>
        <dbReference type="EMBL" id="MPN20641.1"/>
    </source>
</evidence>
<gene>
    <name evidence="1" type="ORF">SDC9_168020</name>
</gene>
<sequence>MTANTMQSDFFMFRFPFIPVESQVFHHRLNLIAFQVIDNVFDILPGVNGMFAKAAFGVRVLSQDDVVQHLAMLFHGQFHV</sequence>